<feature type="domain" description="GIY-YIG" evidence="3">
    <location>
        <begin position="3"/>
        <end position="80"/>
    </location>
</feature>
<gene>
    <name evidence="4" type="ORF">PAF17_19650</name>
</gene>
<dbReference type="InterPro" id="IPR000305">
    <property type="entry name" value="GIY-YIG_endonuc"/>
</dbReference>
<evidence type="ECO:0000256" key="1">
    <source>
        <dbReference type="SAM" id="Coils"/>
    </source>
</evidence>
<dbReference type="RefSeq" id="WP_271890763.1">
    <property type="nucleotide sequence ID" value="NZ_JAQBIE010000051.1"/>
</dbReference>
<protein>
    <submittedName>
        <fullName evidence="4">GIY-YIG nuclease family protein</fullName>
    </submittedName>
</protein>
<comment type="caution">
    <text evidence="4">The sequence shown here is derived from an EMBL/GenBank/DDBJ whole genome shotgun (WGS) entry which is preliminary data.</text>
</comment>
<reference evidence="4" key="1">
    <citation type="submission" date="2022-12" db="EMBL/GenBank/DDBJ databases">
        <title>Paracoccus onchidii sp. nov., isolated from a marine invertebrate from the South China Sea.</title>
        <authorList>
            <person name="Xu S."/>
            <person name="Liu Z."/>
            <person name="Xu Y."/>
        </authorList>
    </citation>
    <scope>NUCLEOTIDE SEQUENCE</scope>
    <source>
        <strain evidence="4">Z330</strain>
    </source>
</reference>
<keyword evidence="2" id="KW-0812">Transmembrane</keyword>
<sequence length="267" mass="31119">MAEQGFIYILTNTADRNAIKVGKTNNLKRRLAEHNNASNTIGTWKMHWSLEVPDTKSAERLALGSLSRWRVEGRREQFKCSPQEAQTEVSVALSKWSNWGKQEKLRREKQAAAEREVRLRQRTAAEQARQQEKQRAEQEETFKMLCQTFPERRAEYERAKQILAGEQSVPYPLRFNDIYLLGLLFLSVFLYYSGEPAVWLRLPVFAAFAYGFVAFLDAKDRFSDWRRQRDPAAYAGTIENFETVYPNGTPPKSPDDLWFLKTQERQV</sequence>
<keyword evidence="2" id="KW-0472">Membrane</keyword>
<dbReference type="CDD" id="cd00719">
    <property type="entry name" value="GIY-YIG_SF"/>
    <property type="match status" value="1"/>
</dbReference>
<dbReference type="SMART" id="SM00974">
    <property type="entry name" value="T5orf172"/>
    <property type="match status" value="1"/>
</dbReference>
<accession>A0ABT4ZJX5</accession>
<feature type="coiled-coil region" evidence="1">
    <location>
        <begin position="102"/>
        <end position="141"/>
    </location>
</feature>
<organism evidence="4 5">
    <name type="scientific">Paracoccus onchidii</name>
    <dbReference type="NCBI Taxonomy" id="3017813"/>
    <lineage>
        <taxon>Bacteria</taxon>
        <taxon>Pseudomonadati</taxon>
        <taxon>Pseudomonadota</taxon>
        <taxon>Alphaproteobacteria</taxon>
        <taxon>Rhodobacterales</taxon>
        <taxon>Paracoccaceae</taxon>
        <taxon>Paracoccus</taxon>
    </lineage>
</organism>
<evidence type="ECO:0000313" key="4">
    <source>
        <dbReference type="EMBL" id="MDB6179669.1"/>
    </source>
</evidence>
<keyword evidence="5" id="KW-1185">Reference proteome</keyword>
<dbReference type="Pfam" id="PF10544">
    <property type="entry name" value="T5orf172"/>
    <property type="match status" value="1"/>
</dbReference>
<dbReference type="Proteomes" id="UP001165641">
    <property type="component" value="Unassembled WGS sequence"/>
</dbReference>
<evidence type="ECO:0000259" key="3">
    <source>
        <dbReference type="PROSITE" id="PS50164"/>
    </source>
</evidence>
<keyword evidence="1" id="KW-0175">Coiled coil</keyword>
<feature type="transmembrane region" description="Helical" evidence="2">
    <location>
        <begin position="200"/>
        <end position="218"/>
    </location>
</feature>
<evidence type="ECO:0000313" key="5">
    <source>
        <dbReference type="Proteomes" id="UP001165641"/>
    </source>
</evidence>
<proteinExistence type="predicted"/>
<keyword evidence="2" id="KW-1133">Transmembrane helix</keyword>
<evidence type="ECO:0000256" key="2">
    <source>
        <dbReference type="SAM" id="Phobius"/>
    </source>
</evidence>
<dbReference type="EMBL" id="JAQBIE010000051">
    <property type="protein sequence ID" value="MDB6179669.1"/>
    <property type="molecule type" value="Genomic_DNA"/>
</dbReference>
<dbReference type="PROSITE" id="PS50164">
    <property type="entry name" value="GIY_YIG"/>
    <property type="match status" value="1"/>
</dbReference>
<dbReference type="InterPro" id="IPR018306">
    <property type="entry name" value="Phage_T5_Orf172_DNA-bd"/>
</dbReference>
<name>A0ABT4ZJX5_9RHOB</name>